<name>Q1UZ73_PELU1</name>
<dbReference type="RefSeq" id="WP_006996905.1">
    <property type="nucleotide sequence ID" value="NZ_CH724130.1"/>
</dbReference>
<keyword evidence="1" id="KW-0732">Signal</keyword>
<dbReference type="Proteomes" id="UP000005306">
    <property type="component" value="Unassembled WGS sequence"/>
</dbReference>
<proteinExistence type="predicted"/>
<sequence>MKKCFLISILIIFAFTQFSYSAGKAKIISEDISDLIVKGFEVFDVSVTEKKIFYSLRMIKMDSKLVNYPPIIMCVVSLNELTTGCFDIN</sequence>
<evidence type="ECO:0000313" key="3">
    <source>
        <dbReference type="Proteomes" id="UP000005306"/>
    </source>
</evidence>
<accession>Q1UZ73</accession>
<comment type="caution">
    <text evidence="2">The sequence shown here is derived from an EMBL/GenBank/DDBJ whole genome shotgun (WGS) entry which is preliminary data.</text>
</comment>
<organism evidence="2 3">
    <name type="scientific">Pelagibacter ubique (strain HTCC1002)</name>
    <dbReference type="NCBI Taxonomy" id="314261"/>
    <lineage>
        <taxon>Bacteria</taxon>
        <taxon>Pseudomonadati</taxon>
        <taxon>Pseudomonadota</taxon>
        <taxon>Alphaproteobacteria</taxon>
        <taxon>Candidatus Pelagibacterales</taxon>
        <taxon>Candidatus Pelagibacteraceae</taxon>
        <taxon>Candidatus Pelagibacter</taxon>
    </lineage>
</organism>
<feature type="signal peptide" evidence="1">
    <location>
        <begin position="1"/>
        <end position="21"/>
    </location>
</feature>
<feature type="chain" id="PRO_5004197081" evidence="1">
    <location>
        <begin position="22"/>
        <end position="89"/>
    </location>
</feature>
<reference evidence="2 3" key="1">
    <citation type="submission" date="2006-04" db="EMBL/GenBank/DDBJ databases">
        <authorList>
            <person name="Giovannoni S.J."/>
            <person name="Cho J.-C."/>
            <person name="Ferriera S."/>
            <person name="Johnson J."/>
            <person name="Kravitz S."/>
            <person name="Halpern A."/>
            <person name="Remington K."/>
            <person name="Beeson K."/>
            <person name="Tran B."/>
            <person name="Rogers Y.-H."/>
            <person name="Friedman R."/>
            <person name="Venter J.C."/>
        </authorList>
    </citation>
    <scope>NUCLEOTIDE SEQUENCE [LARGE SCALE GENOMIC DNA]</scope>
    <source>
        <strain evidence="2 3">HTCC1002</strain>
    </source>
</reference>
<dbReference type="HOGENOM" id="CLU_2449153_0_0_5"/>
<evidence type="ECO:0000256" key="1">
    <source>
        <dbReference type="SAM" id="SignalP"/>
    </source>
</evidence>
<evidence type="ECO:0000313" key="2">
    <source>
        <dbReference type="EMBL" id="EAS84318.1"/>
    </source>
</evidence>
<dbReference type="AlphaFoldDB" id="Q1UZ73"/>
<gene>
    <name evidence="2" type="ORF">PU1002_01310</name>
</gene>
<protein>
    <submittedName>
        <fullName evidence="2">Uncharacterized protein</fullName>
    </submittedName>
</protein>
<dbReference type="EMBL" id="AAPV01000002">
    <property type="protein sequence ID" value="EAS84318.1"/>
    <property type="molecule type" value="Genomic_DNA"/>
</dbReference>